<comment type="subcellular location">
    <subcellularLocation>
        <location evidence="1 8">Cell outer membrane</location>
        <topology evidence="1 8">Multi-pass membrane protein</topology>
    </subcellularLocation>
</comment>
<dbReference type="InterPro" id="IPR012910">
    <property type="entry name" value="Plug_dom"/>
</dbReference>
<comment type="caution">
    <text evidence="13">The sequence shown here is derived from an EMBL/GenBank/DDBJ whole genome shotgun (WGS) entry which is preliminary data.</text>
</comment>
<keyword evidence="7 8" id="KW-0998">Cell outer membrane</keyword>
<feature type="chain" id="PRO_5032733753" evidence="10">
    <location>
        <begin position="21"/>
        <end position="639"/>
    </location>
</feature>
<keyword evidence="5 9" id="KW-0798">TonB box</keyword>
<sequence length="639" mass="72585">MKKISTSLVASFFLATNLFSTDTLETITVTSSLIKSDELNAPFATEIYTKDDIENSKSKDIYDFLSSQTSVNVSPSFGNKFSQLIDLRGYGINDGYQNVAILVNGRKLNNIDMVPQLLSSIPLESVEKIEILKGTGSVSYGDGANAGVINIITSNKNANYVKTYFGDNRTKNGVVSLGYGNEYFVANAYVDYTSTNGSIEDLNSNKDENYNKNKIFSVIVTPTDSLELNLSRSYSNMNTKYGNPISLEQYKNNPNKTSALTEQYFSSYVTTGGFKYDFNESISIDTTYSDEDKFSKFVTWNNESKYNYKSIASKLNYENKDLKFAIGFDGFDGDRISSTDKTNKTNKAGFVSSEYKLAEDLTLLAGFRRENIEYEYNPNNGINLKRDDYINAYDLGANYILNETSSIFANYNRSFLAPDIDRFFYRDFSNNVSFNGFIEPTKVHNYTVGYNNIQKNNKLKISLFRAELNNEMYFEPTSFKNTNIDESHKYGIEIFDKLNINENLYTSFNYSYIIAKIDEENEGNGSYNDKNLPGVSKHNATVNLGYEINKVNTVLSHTYRSSTYAANDFGNNFNEKQEHYHSTDLAISYIYKNVELFGKIQNIFDQRNGLWVANNWGSSDTVYPVNFERTFFTGMKVNF</sequence>
<evidence type="ECO:0000256" key="3">
    <source>
        <dbReference type="ARBA" id="ARBA00022452"/>
    </source>
</evidence>
<dbReference type="InterPro" id="IPR037066">
    <property type="entry name" value="Plug_dom_sf"/>
</dbReference>
<evidence type="ECO:0000256" key="6">
    <source>
        <dbReference type="ARBA" id="ARBA00023136"/>
    </source>
</evidence>
<evidence type="ECO:0000256" key="7">
    <source>
        <dbReference type="ARBA" id="ARBA00023237"/>
    </source>
</evidence>
<keyword evidence="2 8" id="KW-0813">Transport</keyword>
<dbReference type="Gene3D" id="2.40.170.20">
    <property type="entry name" value="TonB-dependent receptor, beta-barrel domain"/>
    <property type="match status" value="1"/>
</dbReference>
<dbReference type="PANTHER" id="PTHR30069:SF27">
    <property type="entry name" value="BLL4766 PROTEIN"/>
    <property type="match status" value="1"/>
</dbReference>
<dbReference type="GO" id="GO:0015344">
    <property type="term" value="F:siderophore uptake transmembrane transporter activity"/>
    <property type="evidence" value="ECO:0007669"/>
    <property type="project" value="TreeGrafter"/>
</dbReference>
<dbReference type="EMBL" id="JAIS01000070">
    <property type="protein sequence ID" value="KLE01367.1"/>
    <property type="molecule type" value="Genomic_DNA"/>
</dbReference>
<keyword evidence="10" id="KW-0732">Signal</keyword>
<evidence type="ECO:0000259" key="11">
    <source>
        <dbReference type="Pfam" id="PF00593"/>
    </source>
</evidence>
<evidence type="ECO:0000256" key="4">
    <source>
        <dbReference type="ARBA" id="ARBA00022692"/>
    </source>
</evidence>
<dbReference type="InterPro" id="IPR000531">
    <property type="entry name" value="Beta-barrel_TonB"/>
</dbReference>
<dbReference type="InterPro" id="IPR039426">
    <property type="entry name" value="TonB-dep_rcpt-like"/>
</dbReference>
<dbReference type="AlphaFoldDB" id="A0A837J675"/>
<keyword evidence="4 8" id="KW-0812">Transmembrane</keyword>
<evidence type="ECO:0000259" key="12">
    <source>
        <dbReference type="Pfam" id="PF07715"/>
    </source>
</evidence>
<accession>A0A837J675</accession>
<gene>
    <name evidence="13" type="ORF">AF76_04625</name>
</gene>
<feature type="signal peptide" evidence="10">
    <location>
        <begin position="1"/>
        <end position="20"/>
    </location>
</feature>
<dbReference type="RefSeq" id="WP_046991502.1">
    <property type="nucleotide sequence ID" value="NZ_JAIS01000070.1"/>
</dbReference>
<comment type="similarity">
    <text evidence="8 9">Belongs to the TonB-dependent receptor family.</text>
</comment>
<dbReference type="Proteomes" id="UP000035526">
    <property type="component" value="Unassembled WGS sequence"/>
</dbReference>
<feature type="domain" description="TonB-dependent receptor-like beta-barrel" evidence="11">
    <location>
        <begin position="165"/>
        <end position="603"/>
    </location>
</feature>
<organism evidence="13 14">
    <name type="scientific">Aliarcobacter butzleri L351</name>
    <dbReference type="NCBI Taxonomy" id="1447259"/>
    <lineage>
        <taxon>Bacteria</taxon>
        <taxon>Pseudomonadati</taxon>
        <taxon>Campylobacterota</taxon>
        <taxon>Epsilonproteobacteria</taxon>
        <taxon>Campylobacterales</taxon>
        <taxon>Arcobacteraceae</taxon>
        <taxon>Aliarcobacter</taxon>
    </lineage>
</organism>
<keyword evidence="13" id="KW-0675">Receptor</keyword>
<evidence type="ECO:0000256" key="9">
    <source>
        <dbReference type="RuleBase" id="RU003357"/>
    </source>
</evidence>
<proteinExistence type="inferred from homology"/>
<dbReference type="GO" id="GO:0009279">
    <property type="term" value="C:cell outer membrane"/>
    <property type="evidence" value="ECO:0007669"/>
    <property type="project" value="UniProtKB-SubCell"/>
</dbReference>
<evidence type="ECO:0000256" key="10">
    <source>
        <dbReference type="SAM" id="SignalP"/>
    </source>
</evidence>
<dbReference type="PROSITE" id="PS52016">
    <property type="entry name" value="TONB_DEPENDENT_REC_3"/>
    <property type="match status" value="1"/>
</dbReference>
<name>A0A837J675_9BACT</name>
<keyword evidence="6 8" id="KW-0472">Membrane</keyword>
<dbReference type="Pfam" id="PF07715">
    <property type="entry name" value="Plug"/>
    <property type="match status" value="1"/>
</dbReference>
<evidence type="ECO:0000313" key="14">
    <source>
        <dbReference type="Proteomes" id="UP000035526"/>
    </source>
</evidence>
<evidence type="ECO:0000313" key="13">
    <source>
        <dbReference type="EMBL" id="KLE01367.1"/>
    </source>
</evidence>
<dbReference type="SUPFAM" id="SSF56935">
    <property type="entry name" value="Porins"/>
    <property type="match status" value="1"/>
</dbReference>
<evidence type="ECO:0000256" key="8">
    <source>
        <dbReference type="PROSITE-ProRule" id="PRU01360"/>
    </source>
</evidence>
<dbReference type="PANTHER" id="PTHR30069">
    <property type="entry name" value="TONB-DEPENDENT OUTER MEMBRANE RECEPTOR"/>
    <property type="match status" value="1"/>
</dbReference>
<reference evidence="13 14" key="1">
    <citation type="submission" date="2014-01" db="EMBL/GenBank/DDBJ databases">
        <title>Development of a Comparative Genomic Fingerprinting Assay for High Resolution Genotyping of Arcobacter butzleri.</title>
        <authorList>
            <person name="Webb A.L."/>
            <person name="Inglis G.D."/>
            <person name="Kruczkiewicz P."/>
            <person name="Selinger L.B."/>
            <person name="Taboada E.N."/>
        </authorList>
    </citation>
    <scope>NUCLEOTIDE SEQUENCE [LARGE SCALE GENOMIC DNA]</scope>
    <source>
        <strain evidence="13 14">L351</strain>
    </source>
</reference>
<protein>
    <submittedName>
        <fullName evidence="13">TonB-denpendent receptor</fullName>
    </submittedName>
</protein>
<feature type="domain" description="TonB-dependent receptor plug" evidence="12">
    <location>
        <begin position="39"/>
        <end position="148"/>
    </location>
</feature>
<evidence type="ECO:0000256" key="1">
    <source>
        <dbReference type="ARBA" id="ARBA00004571"/>
    </source>
</evidence>
<dbReference type="InterPro" id="IPR036942">
    <property type="entry name" value="Beta-barrel_TonB_sf"/>
</dbReference>
<dbReference type="GO" id="GO:0044718">
    <property type="term" value="P:siderophore transmembrane transport"/>
    <property type="evidence" value="ECO:0007669"/>
    <property type="project" value="TreeGrafter"/>
</dbReference>
<dbReference type="Gene3D" id="2.170.130.10">
    <property type="entry name" value="TonB-dependent receptor, plug domain"/>
    <property type="match status" value="1"/>
</dbReference>
<evidence type="ECO:0000256" key="5">
    <source>
        <dbReference type="ARBA" id="ARBA00023077"/>
    </source>
</evidence>
<evidence type="ECO:0000256" key="2">
    <source>
        <dbReference type="ARBA" id="ARBA00022448"/>
    </source>
</evidence>
<dbReference type="Pfam" id="PF00593">
    <property type="entry name" value="TonB_dep_Rec_b-barrel"/>
    <property type="match status" value="1"/>
</dbReference>
<keyword evidence="3 8" id="KW-1134">Transmembrane beta strand</keyword>